<keyword evidence="2" id="KW-0812">Transmembrane</keyword>
<dbReference type="GO" id="GO:0004888">
    <property type="term" value="F:transmembrane signaling receptor activity"/>
    <property type="evidence" value="ECO:0007669"/>
    <property type="project" value="TreeGrafter"/>
</dbReference>
<name>A0A8T2KVY4_ASTMX</name>
<comment type="subcellular location">
    <subcellularLocation>
        <location evidence="1">Membrane</location>
    </subcellularLocation>
</comment>
<evidence type="ECO:0000259" key="5">
    <source>
        <dbReference type="PROSITE" id="PS50835"/>
    </source>
</evidence>
<dbReference type="SMART" id="SM00409">
    <property type="entry name" value="IG"/>
    <property type="match status" value="2"/>
</dbReference>
<dbReference type="AlphaFoldDB" id="A0A8T2KVY4"/>
<dbReference type="InterPro" id="IPR003599">
    <property type="entry name" value="Ig_sub"/>
</dbReference>
<protein>
    <recommendedName>
        <fullName evidence="5">Ig-like domain-containing protein</fullName>
    </recommendedName>
</protein>
<dbReference type="InterPro" id="IPR013783">
    <property type="entry name" value="Ig-like_fold"/>
</dbReference>
<evidence type="ECO:0000313" key="6">
    <source>
        <dbReference type="EMBL" id="KAG9262827.1"/>
    </source>
</evidence>
<sequence length="336" mass="37442">MKILLIFTFYLSSGLVDCFDVIGYPKGSVIVYCENPTDEGNSGYFCKKSGNQCVYLKSNMSQNSWDHKGRVSLQESFGVLTVTFRDLSVEDAGLYQCGETGGWSHTVNLRVKTDPCCSGSKTVIGYLGETVTIGCSSPEGFKSSFQYVFKLIGPRFTVAASSAGFQKDRFSISEDRRSKGTSLRIRDVREEDGGVYFCAVVNKQTPVRYYSLYTQIQLQITDSTHRITLPTEEPPSTNTSTSKNSVITQNSLFLYSIFIISNDGRTNDPPGMQESVSITSVYYNIRLNNSQSDSIYQSLDPITTQPYSIYQSLNPNTNQSDSVYENLNTITNQTRV</sequence>
<feature type="domain" description="Ig-like" evidence="5">
    <location>
        <begin position="25"/>
        <end position="97"/>
    </location>
</feature>
<reference evidence="6 7" key="1">
    <citation type="submission" date="2021-07" db="EMBL/GenBank/DDBJ databases">
        <authorList>
            <person name="Imarazene B."/>
            <person name="Zahm M."/>
            <person name="Klopp C."/>
            <person name="Cabau C."/>
            <person name="Beille S."/>
            <person name="Jouanno E."/>
            <person name="Castinel A."/>
            <person name="Lluch J."/>
            <person name="Gil L."/>
            <person name="Kuchtly C."/>
            <person name="Lopez Roques C."/>
            <person name="Donnadieu C."/>
            <person name="Parrinello H."/>
            <person name="Journot L."/>
            <person name="Du K."/>
            <person name="Schartl M."/>
            <person name="Retaux S."/>
            <person name="Guiguen Y."/>
        </authorList>
    </citation>
    <scope>NUCLEOTIDE SEQUENCE [LARGE SCALE GENOMIC DNA]</scope>
    <source>
        <strain evidence="6">Pach_M1</strain>
        <tissue evidence="6">Testis</tissue>
    </source>
</reference>
<accession>A0A8T2KVY4</accession>
<dbReference type="InterPro" id="IPR013106">
    <property type="entry name" value="Ig_V-set"/>
</dbReference>
<feature type="chain" id="PRO_5035760326" description="Ig-like domain-containing protein" evidence="4">
    <location>
        <begin position="19"/>
        <end position="336"/>
    </location>
</feature>
<evidence type="ECO:0000256" key="3">
    <source>
        <dbReference type="ARBA" id="ARBA00023136"/>
    </source>
</evidence>
<evidence type="ECO:0000256" key="2">
    <source>
        <dbReference type="ARBA" id="ARBA00022692"/>
    </source>
</evidence>
<dbReference type="Pfam" id="PF07686">
    <property type="entry name" value="V-set"/>
    <property type="match status" value="2"/>
</dbReference>
<keyword evidence="3" id="KW-0472">Membrane</keyword>
<dbReference type="PANTHER" id="PTHR11860">
    <property type="entry name" value="POLYMERIC-IMMUNOGLOBULIN RECEPTOR"/>
    <property type="match status" value="1"/>
</dbReference>
<evidence type="ECO:0000313" key="7">
    <source>
        <dbReference type="Proteomes" id="UP000752171"/>
    </source>
</evidence>
<proteinExistence type="predicted"/>
<dbReference type="EMBL" id="JAICCE010000021">
    <property type="protein sequence ID" value="KAG9262827.1"/>
    <property type="molecule type" value="Genomic_DNA"/>
</dbReference>
<dbReference type="Gene3D" id="2.60.40.10">
    <property type="entry name" value="Immunoglobulins"/>
    <property type="match status" value="2"/>
</dbReference>
<dbReference type="InterPro" id="IPR007110">
    <property type="entry name" value="Ig-like_dom"/>
</dbReference>
<feature type="signal peptide" evidence="4">
    <location>
        <begin position="1"/>
        <end position="18"/>
    </location>
</feature>
<dbReference type="InterPro" id="IPR050671">
    <property type="entry name" value="CD300_family_receptors"/>
</dbReference>
<feature type="domain" description="Ig-like" evidence="5">
    <location>
        <begin position="128"/>
        <end position="208"/>
    </location>
</feature>
<dbReference type="SMART" id="SM00406">
    <property type="entry name" value="IGv"/>
    <property type="match status" value="1"/>
</dbReference>
<evidence type="ECO:0000256" key="4">
    <source>
        <dbReference type="SAM" id="SignalP"/>
    </source>
</evidence>
<dbReference type="PANTHER" id="PTHR11860:SF118">
    <property type="entry name" value="CMRF35-LIKE MOLECULE 3-RELATED"/>
    <property type="match status" value="1"/>
</dbReference>
<organism evidence="6 7">
    <name type="scientific">Astyanax mexicanus</name>
    <name type="common">Blind cave fish</name>
    <name type="synonym">Astyanax fasciatus mexicanus</name>
    <dbReference type="NCBI Taxonomy" id="7994"/>
    <lineage>
        <taxon>Eukaryota</taxon>
        <taxon>Metazoa</taxon>
        <taxon>Chordata</taxon>
        <taxon>Craniata</taxon>
        <taxon>Vertebrata</taxon>
        <taxon>Euteleostomi</taxon>
        <taxon>Actinopterygii</taxon>
        <taxon>Neopterygii</taxon>
        <taxon>Teleostei</taxon>
        <taxon>Ostariophysi</taxon>
        <taxon>Characiformes</taxon>
        <taxon>Characoidei</taxon>
        <taxon>Acestrorhamphidae</taxon>
        <taxon>Acestrorhamphinae</taxon>
        <taxon>Astyanax</taxon>
    </lineage>
</organism>
<gene>
    <name evidence="6" type="ORF">AMEX_G24734</name>
</gene>
<dbReference type="SUPFAM" id="SSF48726">
    <property type="entry name" value="Immunoglobulin"/>
    <property type="match status" value="2"/>
</dbReference>
<keyword evidence="4" id="KW-0732">Signal</keyword>
<dbReference type="GO" id="GO:0005886">
    <property type="term" value="C:plasma membrane"/>
    <property type="evidence" value="ECO:0007669"/>
    <property type="project" value="TreeGrafter"/>
</dbReference>
<dbReference type="Proteomes" id="UP000752171">
    <property type="component" value="Unassembled WGS sequence"/>
</dbReference>
<comment type="caution">
    <text evidence="6">The sequence shown here is derived from an EMBL/GenBank/DDBJ whole genome shotgun (WGS) entry which is preliminary data.</text>
</comment>
<dbReference type="PROSITE" id="PS50835">
    <property type="entry name" value="IG_LIKE"/>
    <property type="match status" value="2"/>
</dbReference>
<evidence type="ECO:0000256" key="1">
    <source>
        <dbReference type="ARBA" id="ARBA00004370"/>
    </source>
</evidence>
<dbReference type="InterPro" id="IPR036179">
    <property type="entry name" value="Ig-like_dom_sf"/>
</dbReference>